<feature type="transmembrane region" description="Helical" evidence="2">
    <location>
        <begin position="106"/>
        <end position="125"/>
    </location>
</feature>
<feature type="compositionally biased region" description="Polar residues" evidence="1">
    <location>
        <begin position="1"/>
        <end position="11"/>
    </location>
</feature>
<keyword evidence="4" id="KW-1185">Reference proteome</keyword>
<dbReference type="AlphaFoldDB" id="A0A849A8I5"/>
<evidence type="ECO:0000313" key="3">
    <source>
        <dbReference type="EMBL" id="NNG35391.1"/>
    </source>
</evidence>
<evidence type="ECO:0000313" key="4">
    <source>
        <dbReference type="Proteomes" id="UP000562984"/>
    </source>
</evidence>
<feature type="transmembrane region" description="Helical" evidence="2">
    <location>
        <begin position="192"/>
        <end position="212"/>
    </location>
</feature>
<feature type="region of interest" description="Disordered" evidence="1">
    <location>
        <begin position="1"/>
        <end position="96"/>
    </location>
</feature>
<organism evidence="3 4">
    <name type="scientific">Nakamurella aerolata</name>
    <dbReference type="NCBI Taxonomy" id="1656892"/>
    <lineage>
        <taxon>Bacteria</taxon>
        <taxon>Bacillati</taxon>
        <taxon>Actinomycetota</taxon>
        <taxon>Actinomycetes</taxon>
        <taxon>Nakamurellales</taxon>
        <taxon>Nakamurellaceae</taxon>
        <taxon>Nakamurella</taxon>
    </lineage>
</organism>
<keyword evidence="2" id="KW-1133">Transmembrane helix</keyword>
<comment type="caution">
    <text evidence="3">The sequence shown here is derived from an EMBL/GenBank/DDBJ whole genome shotgun (WGS) entry which is preliminary data.</text>
</comment>
<keyword evidence="2" id="KW-0812">Transmembrane</keyword>
<feature type="compositionally biased region" description="Low complexity" evidence="1">
    <location>
        <begin position="26"/>
        <end position="64"/>
    </location>
</feature>
<reference evidence="3 4" key="1">
    <citation type="submission" date="2020-05" db="EMBL/GenBank/DDBJ databases">
        <title>Nakamurella sp. DB0629 isolated from air conditioner.</title>
        <authorList>
            <person name="Kim D.H."/>
            <person name="Kim D.-U."/>
        </authorList>
    </citation>
    <scope>NUCLEOTIDE SEQUENCE [LARGE SCALE GENOMIC DNA]</scope>
    <source>
        <strain evidence="3 4">DB0629</strain>
    </source>
</reference>
<dbReference type="RefSeq" id="WP_171199089.1">
    <property type="nucleotide sequence ID" value="NZ_JABEND010000003.1"/>
</dbReference>
<name>A0A849A8I5_9ACTN</name>
<sequence length="229" mass="23236">MSDQPSGQSEPVTGDQAAPRHPGNPPAEAGAAAHRASAPAGGEPGAGAATGEPGTAGAARLPAQPSTPPPGGPADPRERRVSPIAHPPVTLPPNPMPPRRFGGGEIIIIVSALAAFASTFLSWVTPDFGAWRNAWTTGLWPAGVLALLAAIIHLVRMLPPPDRAIGALLPLLLSTAAIWIPIAALPDNGNAWGVWVCLAGGVVLTGALIVAAMSDPALRRPDDPDDLFN</sequence>
<gene>
    <name evidence="3" type="ORF">HKD39_06645</name>
</gene>
<feature type="compositionally biased region" description="Pro residues" evidence="1">
    <location>
        <begin position="85"/>
        <end position="96"/>
    </location>
</feature>
<protein>
    <submittedName>
        <fullName evidence="3">Uncharacterized protein</fullName>
    </submittedName>
</protein>
<accession>A0A849A8I5</accession>
<dbReference type="Proteomes" id="UP000562984">
    <property type="component" value="Unassembled WGS sequence"/>
</dbReference>
<proteinExistence type="predicted"/>
<keyword evidence="2" id="KW-0472">Membrane</keyword>
<evidence type="ECO:0000256" key="1">
    <source>
        <dbReference type="SAM" id="MobiDB-lite"/>
    </source>
</evidence>
<feature type="transmembrane region" description="Helical" evidence="2">
    <location>
        <begin position="137"/>
        <end position="155"/>
    </location>
</feature>
<evidence type="ECO:0000256" key="2">
    <source>
        <dbReference type="SAM" id="Phobius"/>
    </source>
</evidence>
<dbReference type="EMBL" id="JABEND010000003">
    <property type="protein sequence ID" value="NNG35391.1"/>
    <property type="molecule type" value="Genomic_DNA"/>
</dbReference>
<feature type="transmembrane region" description="Helical" evidence="2">
    <location>
        <begin position="167"/>
        <end position="186"/>
    </location>
</feature>